<dbReference type="InterPro" id="IPR050498">
    <property type="entry name" value="Ycf3"/>
</dbReference>
<dbReference type="Gene3D" id="2.40.10.10">
    <property type="entry name" value="Trypsin-like serine proteases"/>
    <property type="match status" value="2"/>
</dbReference>
<dbReference type="InterPro" id="IPR019734">
    <property type="entry name" value="TPR_rpt"/>
</dbReference>
<dbReference type="SUPFAM" id="SSF48439">
    <property type="entry name" value="Protein prenylyltransferase"/>
    <property type="match status" value="1"/>
</dbReference>
<keyword evidence="2 3" id="KW-0802">TPR repeat</keyword>
<reference evidence="4 5" key="1">
    <citation type="submission" date="2018-02" db="EMBL/GenBank/DDBJ databases">
        <authorList>
            <person name="Cohen D.B."/>
            <person name="Kent A.D."/>
        </authorList>
    </citation>
    <scope>NUCLEOTIDE SEQUENCE [LARGE SCALE GENOMIC DNA]</scope>
    <source>
        <strain evidence="4 5">CCAP 1448/3</strain>
    </source>
</reference>
<dbReference type="InterPro" id="IPR013105">
    <property type="entry name" value="TPR_2"/>
</dbReference>
<dbReference type="EMBL" id="PVWJ01000010">
    <property type="protein sequence ID" value="PSB04588.1"/>
    <property type="molecule type" value="Genomic_DNA"/>
</dbReference>
<keyword evidence="1" id="KW-0677">Repeat</keyword>
<evidence type="ECO:0000313" key="4">
    <source>
        <dbReference type="EMBL" id="PSB04588.1"/>
    </source>
</evidence>
<dbReference type="PANTHER" id="PTHR44858">
    <property type="entry name" value="TETRATRICOPEPTIDE REPEAT PROTEIN 6"/>
    <property type="match status" value="1"/>
</dbReference>
<dbReference type="OrthoDB" id="561030at2"/>
<accession>A0A2T1C8V0</accession>
<dbReference type="Pfam" id="PF00515">
    <property type="entry name" value="TPR_1"/>
    <property type="match status" value="3"/>
</dbReference>
<dbReference type="InterPro" id="IPR009003">
    <property type="entry name" value="Peptidase_S1_PA"/>
</dbReference>
<evidence type="ECO:0000256" key="2">
    <source>
        <dbReference type="ARBA" id="ARBA00022803"/>
    </source>
</evidence>
<dbReference type="SUPFAM" id="SSF50494">
    <property type="entry name" value="Trypsin-like serine proteases"/>
    <property type="match status" value="1"/>
</dbReference>
<dbReference type="PANTHER" id="PTHR44858:SF1">
    <property type="entry name" value="UDP-N-ACETYLGLUCOSAMINE--PEPTIDE N-ACETYLGLUCOSAMINYLTRANSFERASE SPINDLY-RELATED"/>
    <property type="match status" value="1"/>
</dbReference>
<feature type="repeat" description="TPR" evidence="3">
    <location>
        <begin position="351"/>
        <end position="384"/>
    </location>
</feature>
<dbReference type="SMART" id="SM00028">
    <property type="entry name" value="TPR"/>
    <property type="match status" value="8"/>
</dbReference>
<dbReference type="PROSITE" id="PS50293">
    <property type="entry name" value="TPR_REGION"/>
    <property type="match status" value="7"/>
</dbReference>
<feature type="repeat" description="TPR" evidence="3">
    <location>
        <begin position="453"/>
        <end position="486"/>
    </location>
</feature>
<dbReference type="PROSITE" id="PS50005">
    <property type="entry name" value="TPR"/>
    <property type="match status" value="8"/>
</dbReference>
<dbReference type="AlphaFoldDB" id="A0A2T1C8V0"/>
<feature type="repeat" description="TPR" evidence="3">
    <location>
        <begin position="283"/>
        <end position="316"/>
    </location>
</feature>
<dbReference type="Proteomes" id="UP000238762">
    <property type="component" value="Unassembled WGS sequence"/>
</dbReference>
<feature type="repeat" description="TPR" evidence="3">
    <location>
        <begin position="419"/>
        <end position="452"/>
    </location>
</feature>
<name>A0A2T1C8V0_9CYAN</name>
<feature type="repeat" description="TPR" evidence="3">
    <location>
        <begin position="487"/>
        <end position="520"/>
    </location>
</feature>
<dbReference type="Pfam" id="PF13432">
    <property type="entry name" value="TPR_16"/>
    <property type="match status" value="1"/>
</dbReference>
<proteinExistence type="predicted"/>
<dbReference type="Gene3D" id="1.25.40.10">
    <property type="entry name" value="Tetratricopeptide repeat domain"/>
    <property type="match status" value="3"/>
</dbReference>
<sequence length="537" mass="59251">MEFLRIFPPLLVGATILLVQTQPAKAISSAEVAQIAQSITVKLENPDSRERGSGIIIKQDGDTYYVLTAFHVVRKPGKYTLLAPDAREYQINYQTVKKGADVDLAILQFTSSNTYKIAKIGNSDKSTLGSISYVAGFPLPTAAFPVSALRFLEGKITANASRPLDDGYTIVYSNHTLGGMSGGPVFNEQGEVIAVHGRAETVSDQDKENPKPVSTGNNLGIPINTFLRLAMVDVGVTSPAPVIAVAPKADDFYLQANDKYEKGNYQEAIENYTKAIEIDPQYTNAYNNRGIAYGNLGNYQQAISDYARAIALNPQDPDAYYNRGNAYDDLGEYQKAISDYDRAITLNPQDLEAYNNRGIAYRKLGDYQKAISDYNRAIALNPRSPNPYYNRGIAYTNVGEYQKAISDYDLAIALNPKSSNAYYNRGIAYGNLGEYQKAISDYDRAIALNPKSSNTYDNRGSAYGNLGEYQKALADFNQAIALNPKSANAYYNRGLVYRKLGNYQKAIADFTEAAKLYQEQGKTTDYQDALRSIRELQ</sequence>
<evidence type="ECO:0000313" key="5">
    <source>
        <dbReference type="Proteomes" id="UP000238762"/>
    </source>
</evidence>
<dbReference type="RefSeq" id="WP_106287221.1">
    <property type="nucleotide sequence ID" value="NZ_CAWNTC010000177.1"/>
</dbReference>
<dbReference type="GO" id="GO:0046813">
    <property type="term" value="P:receptor-mediated virion attachment to host cell"/>
    <property type="evidence" value="ECO:0007669"/>
    <property type="project" value="TreeGrafter"/>
</dbReference>
<feature type="repeat" description="TPR" evidence="3">
    <location>
        <begin position="249"/>
        <end position="282"/>
    </location>
</feature>
<evidence type="ECO:0000256" key="1">
    <source>
        <dbReference type="ARBA" id="ARBA00022737"/>
    </source>
</evidence>
<feature type="repeat" description="TPR" evidence="3">
    <location>
        <begin position="317"/>
        <end position="350"/>
    </location>
</feature>
<dbReference type="InterPro" id="IPR043504">
    <property type="entry name" value="Peptidase_S1_PA_chymotrypsin"/>
</dbReference>
<reference evidence="4 5" key="2">
    <citation type="submission" date="2018-03" db="EMBL/GenBank/DDBJ databases">
        <title>The ancient ancestry and fast evolution of plastids.</title>
        <authorList>
            <person name="Moore K.R."/>
            <person name="Magnabosco C."/>
            <person name="Momper L."/>
            <person name="Gold D.A."/>
            <person name="Bosak T."/>
            <person name="Fournier G.P."/>
        </authorList>
    </citation>
    <scope>NUCLEOTIDE SEQUENCE [LARGE SCALE GENOMIC DNA]</scope>
    <source>
        <strain evidence="4 5">CCAP 1448/3</strain>
    </source>
</reference>
<keyword evidence="5" id="KW-1185">Reference proteome</keyword>
<protein>
    <submittedName>
        <fullName evidence="4">Uncharacterized protein</fullName>
    </submittedName>
</protein>
<organism evidence="4 5">
    <name type="scientific">Merismopedia glauca CCAP 1448/3</name>
    <dbReference type="NCBI Taxonomy" id="1296344"/>
    <lineage>
        <taxon>Bacteria</taxon>
        <taxon>Bacillati</taxon>
        <taxon>Cyanobacteriota</taxon>
        <taxon>Cyanophyceae</taxon>
        <taxon>Synechococcales</taxon>
        <taxon>Merismopediaceae</taxon>
        <taxon>Merismopedia</taxon>
    </lineage>
</organism>
<dbReference type="Pfam" id="PF13365">
    <property type="entry name" value="Trypsin_2"/>
    <property type="match status" value="1"/>
</dbReference>
<dbReference type="InterPro" id="IPR011990">
    <property type="entry name" value="TPR-like_helical_dom_sf"/>
</dbReference>
<evidence type="ECO:0000256" key="3">
    <source>
        <dbReference type="PROSITE-ProRule" id="PRU00339"/>
    </source>
</evidence>
<comment type="caution">
    <text evidence="4">The sequence shown here is derived from an EMBL/GenBank/DDBJ whole genome shotgun (WGS) entry which is preliminary data.</text>
</comment>
<gene>
    <name evidence="4" type="ORF">C7B64_03285</name>
</gene>
<dbReference type="Pfam" id="PF13414">
    <property type="entry name" value="TPR_11"/>
    <property type="match status" value="1"/>
</dbReference>
<dbReference type="GO" id="GO:0009279">
    <property type="term" value="C:cell outer membrane"/>
    <property type="evidence" value="ECO:0007669"/>
    <property type="project" value="TreeGrafter"/>
</dbReference>
<feature type="repeat" description="TPR" evidence="3">
    <location>
        <begin position="385"/>
        <end position="418"/>
    </location>
</feature>
<dbReference type="Pfam" id="PF07719">
    <property type="entry name" value="TPR_2"/>
    <property type="match status" value="1"/>
</dbReference>